<keyword evidence="6" id="KW-0479">Metal-binding</keyword>
<evidence type="ECO:0000256" key="10">
    <source>
        <dbReference type="ARBA" id="ARBA00022837"/>
    </source>
</evidence>
<dbReference type="InterPro" id="IPR000719">
    <property type="entry name" value="Prot_kinase_dom"/>
</dbReference>
<comment type="caution">
    <text evidence="19">The sequence shown here is derived from an EMBL/GenBank/DDBJ whole genome shotgun (WGS) entry which is preliminary data.</text>
</comment>
<dbReference type="AlphaFoldDB" id="A0A1R2C237"/>
<dbReference type="PROSITE" id="PS00018">
    <property type="entry name" value="EF_HAND_1"/>
    <property type="match status" value="3"/>
</dbReference>
<keyword evidence="7" id="KW-0677">Repeat</keyword>
<dbReference type="SUPFAM" id="SSF47473">
    <property type="entry name" value="EF-hand"/>
    <property type="match status" value="1"/>
</dbReference>
<evidence type="ECO:0000256" key="6">
    <source>
        <dbReference type="ARBA" id="ARBA00022723"/>
    </source>
</evidence>
<accession>A0A1R2C237</accession>
<evidence type="ECO:0000256" key="4">
    <source>
        <dbReference type="ARBA" id="ARBA00022527"/>
    </source>
</evidence>
<proteinExistence type="inferred from homology"/>
<dbReference type="FunFam" id="1.10.510.10:FF:000571">
    <property type="entry name" value="Maternal embryonic leucine zipper kinase"/>
    <property type="match status" value="1"/>
</dbReference>
<keyword evidence="5" id="KW-0808">Transferase</keyword>
<comment type="subunit">
    <text evidence="2">Monomer.</text>
</comment>
<dbReference type="GO" id="GO:0005509">
    <property type="term" value="F:calcium ion binding"/>
    <property type="evidence" value="ECO:0007669"/>
    <property type="project" value="InterPro"/>
</dbReference>
<dbReference type="FunFam" id="3.30.200.20:FF:000315">
    <property type="entry name" value="Calcium-dependent protein kinase 3"/>
    <property type="match status" value="1"/>
</dbReference>
<dbReference type="CDD" id="cd05117">
    <property type="entry name" value="STKc_CAMK"/>
    <property type="match status" value="1"/>
</dbReference>
<name>A0A1R2C237_9CILI</name>
<dbReference type="PROSITE" id="PS50222">
    <property type="entry name" value="EF_HAND_2"/>
    <property type="match status" value="4"/>
</dbReference>
<sequence>MGCAMISKKPIMVSSRKKTIILYPGQFVTNLKDSIYSHYTIKNELGCGSYGRVVLAVHNLSHELRAIKIINKFAIQNEETRSKILNEVEIMKNLDHPNIIKIYEFHEDEFNLYLIMDLCTGGELLEAILKNGCLNESQAAGFMKQILSAVVYLHNNKIIHRDLKLENMLLETQFSSNLKLIDFGAATNFTPGKSLDFRIGTVNYIAPEVLKKKYTEKCDVWSCGVLMYVLVSGRLPFSSKQKAETIKLIQKAKYALSGGVWDFVSSEAKDLISKMLEINPAKRLSASEAFSHPWFVQIETPIIRPNLLEIVANNLKTFHETSKFQRAVIRFIASQLLTLTEKNELTSIFLSLDTEGTGKISENQLIMYWKKIFGEDLGENDIHNMMTRIDTDKSGYLDYSEFLVAAMDRKKLLSHEHLDAVFKAFDHDKNGKISALELRNMLDSNQGLELSIYASVIKDVDQNGDGYVDYKEFKSMMNALAS</sequence>
<evidence type="ECO:0000313" key="20">
    <source>
        <dbReference type="Proteomes" id="UP000187209"/>
    </source>
</evidence>
<dbReference type="Gene3D" id="1.10.238.10">
    <property type="entry name" value="EF-hand"/>
    <property type="match status" value="2"/>
</dbReference>
<dbReference type="EC" id="2.7.11.1" evidence="3"/>
<dbReference type="SMART" id="SM00220">
    <property type="entry name" value="S_TKc"/>
    <property type="match status" value="1"/>
</dbReference>
<feature type="domain" description="EF-hand" evidence="18">
    <location>
        <begin position="456"/>
        <end position="482"/>
    </location>
</feature>
<organism evidence="19 20">
    <name type="scientific">Stentor coeruleus</name>
    <dbReference type="NCBI Taxonomy" id="5963"/>
    <lineage>
        <taxon>Eukaryota</taxon>
        <taxon>Sar</taxon>
        <taxon>Alveolata</taxon>
        <taxon>Ciliophora</taxon>
        <taxon>Postciliodesmatophora</taxon>
        <taxon>Heterotrichea</taxon>
        <taxon>Heterotrichida</taxon>
        <taxon>Stentoridae</taxon>
        <taxon>Stentor</taxon>
    </lineage>
</organism>
<dbReference type="EMBL" id="MPUH01000319">
    <property type="protein sequence ID" value="OMJ83005.1"/>
    <property type="molecule type" value="Genomic_DNA"/>
</dbReference>
<evidence type="ECO:0000256" key="2">
    <source>
        <dbReference type="ARBA" id="ARBA00011245"/>
    </source>
</evidence>
<evidence type="ECO:0000313" key="19">
    <source>
        <dbReference type="EMBL" id="OMJ83005.1"/>
    </source>
</evidence>
<gene>
    <name evidence="19" type="ORF">SteCoe_16157</name>
</gene>
<dbReference type="InterPro" id="IPR050205">
    <property type="entry name" value="CDPK_Ser/Thr_kinases"/>
</dbReference>
<dbReference type="InterPro" id="IPR011992">
    <property type="entry name" value="EF-hand-dom_pair"/>
</dbReference>
<dbReference type="PROSITE" id="PS00107">
    <property type="entry name" value="PROTEIN_KINASE_ATP"/>
    <property type="match status" value="1"/>
</dbReference>
<evidence type="ECO:0000259" key="18">
    <source>
        <dbReference type="PROSITE" id="PS50222"/>
    </source>
</evidence>
<evidence type="ECO:0000256" key="12">
    <source>
        <dbReference type="ARBA" id="ARBA00024334"/>
    </source>
</evidence>
<dbReference type="InterPro" id="IPR018247">
    <property type="entry name" value="EF_Hand_1_Ca_BS"/>
</dbReference>
<dbReference type="InterPro" id="IPR008271">
    <property type="entry name" value="Ser/Thr_kinase_AS"/>
</dbReference>
<reference evidence="19 20" key="1">
    <citation type="submission" date="2016-11" db="EMBL/GenBank/DDBJ databases">
        <title>The macronuclear genome of Stentor coeruleus: a giant cell with tiny introns.</title>
        <authorList>
            <person name="Slabodnick M."/>
            <person name="Ruby J.G."/>
            <person name="Reiff S.B."/>
            <person name="Swart E.C."/>
            <person name="Gosai S."/>
            <person name="Prabakaran S."/>
            <person name="Witkowska E."/>
            <person name="Larue G.E."/>
            <person name="Fisher S."/>
            <person name="Freeman R.M."/>
            <person name="Gunawardena J."/>
            <person name="Chu W."/>
            <person name="Stover N.A."/>
            <person name="Gregory B.D."/>
            <person name="Nowacki M."/>
            <person name="Derisi J."/>
            <person name="Roy S.W."/>
            <person name="Marshall W.F."/>
            <person name="Sood P."/>
        </authorList>
    </citation>
    <scope>NUCLEOTIDE SEQUENCE [LARGE SCALE GENOMIC DNA]</scope>
    <source>
        <strain evidence="19">WM001</strain>
    </source>
</reference>
<evidence type="ECO:0000256" key="7">
    <source>
        <dbReference type="ARBA" id="ARBA00022737"/>
    </source>
</evidence>
<dbReference type="InterPro" id="IPR017441">
    <property type="entry name" value="Protein_kinase_ATP_BS"/>
</dbReference>
<keyword evidence="10" id="KW-0106">Calcium</keyword>
<evidence type="ECO:0000256" key="5">
    <source>
        <dbReference type="ARBA" id="ARBA00022679"/>
    </source>
</evidence>
<dbReference type="InterPro" id="IPR011009">
    <property type="entry name" value="Kinase-like_dom_sf"/>
</dbReference>
<evidence type="ECO:0000256" key="3">
    <source>
        <dbReference type="ARBA" id="ARBA00012513"/>
    </source>
</evidence>
<evidence type="ECO:0000256" key="9">
    <source>
        <dbReference type="ARBA" id="ARBA00022777"/>
    </source>
</evidence>
<comment type="similarity">
    <text evidence="12">Belongs to the protein kinase superfamily. Ser/Thr protein kinase family. CDPK subfamily.</text>
</comment>
<dbReference type="PANTHER" id="PTHR24349">
    <property type="entry name" value="SERINE/THREONINE-PROTEIN KINASE"/>
    <property type="match status" value="1"/>
</dbReference>
<keyword evidence="11 15" id="KW-0067">ATP-binding</keyword>
<evidence type="ECO:0000259" key="17">
    <source>
        <dbReference type="PROSITE" id="PS50011"/>
    </source>
</evidence>
<dbReference type="Gene3D" id="1.10.510.10">
    <property type="entry name" value="Transferase(Phosphotransferase) domain 1"/>
    <property type="match status" value="1"/>
</dbReference>
<feature type="domain" description="EF-hand" evidence="18">
    <location>
        <begin position="377"/>
        <end position="412"/>
    </location>
</feature>
<keyword evidence="4 16" id="KW-0723">Serine/threonine-protein kinase</keyword>
<dbReference type="Pfam" id="PF00069">
    <property type="entry name" value="Pkinase"/>
    <property type="match status" value="1"/>
</dbReference>
<evidence type="ECO:0000256" key="15">
    <source>
        <dbReference type="PROSITE-ProRule" id="PRU10141"/>
    </source>
</evidence>
<dbReference type="SMART" id="SM00054">
    <property type="entry name" value="EFh"/>
    <property type="match status" value="4"/>
</dbReference>
<dbReference type="PROSITE" id="PS50011">
    <property type="entry name" value="PROTEIN_KINASE_DOM"/>
    <property type="match status" value="1"/>
</dbReference>
<evidence type="ECO:0000256" key="14">
    <source>
        <dbReference type="ARBA" id="ARBA00048679"/>
    </source>
</evidence>
<feature type="domain" description="EF-hand" evidence="18">
    <location>
        <begin position="413"/>
        <end position="448"/>
    </location>
</feature>
<dbReference type="Pfam" id="PF00036">
    <property type="entry name" value="EF-hand_1"/>
    <property type="match status" value="1"/>
</dbReference>
<dbReference type="Proteomes" id="UP000187209">
    <property type="component" value="Unassembled WGS sequence"/>
</dbReference>
<keyword evidence="8 15" id="KW-0547">Nucleotide-binding</keyword>
<evidence type="ECO:0000256" key="16">
    <source>
        <dbReference type="RuleBase" id="RU000304"/>
    </source>
</evidence>
<evidence type="ECO:0000256" key="1">
    <source>
        <dbReference type="ARBA" id="ARBA00001946"/>
    </source>
</evidence>
<keyword evidence="9" id="KW-0418">Kinase</keyword>
<evidence type="ECO:0000256" key="13">
    <source>
        <dbReference type="ARBA" id="ARBA00047899"/>
    </source>
</evidence>
<dbReference type="SUPFAM" id="SSF56112">
    <property type="entry name" value="Protein kinase-like (PK-like)"/>
    <property type="match status" value="1"/>
</dbReference>
<dbReference type="Pfam" id="PF13499">
    <property type="entry name" value="EF-hand_7"/>
    <property type="match status" value="1"/>
</dbReference>
<evidence type="ECO:0000256" key="8">
    <source>
        <dbReference type="ARBA" id="ARBA00022741"/>
    </source>
</evidence>
<dbReference type="FunFam" id="1.10.238.10:FF:000003">
    <property type="entry name" value="Calmodulin A"/>
    <property type="match status" value="1"/>
</dbReference>
<comment type="catalytic activity">
    <reaction evidence="14">
        <text>L-seryl-[protein] + ATP = O-phospho-L-seryl-[protein] + ADP + H(+)</text>
        <dbReference type="Rhea" id="RHEA:17989"/>
        <dbReference type="Rhea" id="RHEA-COMP:9863"/>
        <dbReference type="Rhea" id="RHEA-COMP:11604"/>
        <dbReference type="ChEBI" id="CHEBI:15378"/>
        <dbReference type="ChEBI" id="CHEBI:29999"/>
        <dbReference type="ChEBI" id="CHEBI:30616"/>
        <dbReference type="ChEBI" id="CHEBI:83421"/>
        <dbReference type="ChEBI" id="CHEBI:456216"/>
        <dbReference type="EC" id="2.7.11.1"/>
    </reaction>
</comment>
<dbReference type="GO" id="GO:0005524">
    <property type="term" value="F:ATP binding"/>
    <property type="evidence" value="ECO:0007669"/>
    <property type="project" value="UniProtKB-UniRule"/>
</dbReference>
<comment type="cofactor">
    <cofactor evidence="1">
        <name>Mg(2+)</name>
        <dbReference type="ChEBI" id="CHEBI:18420"/>
    </cofactor>
</comment>
<dbReference type="Gene3D" id="3.30.200.20">
    <property type="entry name" value="Phosphorylase Kinase, domain 1"/>
    <property type="match status" value="1"/>
</dbReference>
<dbReference type="PROSITE" id="PS00108">
    <property type="entry name" value="PROTEIN_KINASE_ST"/>
    <property type="match status" value="1"/>
</dbReference>
<feature type="domain" description="Protein kinase" evidence="17">
    <location>
        <begin position="39"/>
        <end position="295"/>
    </location>
</feature>
<dbReference type="InterPro" id="IPR002048">
    <property type="entry name" value="EF_hand_dom"/>
</dbReference>
<comment type="catalytic activity">
    <reaction evidence="13">
        <text>L-threonyl-[protein] + ATP = O-phospho-L-threonyl-[protein] + ADP + H(+)</text>
        <dbReference type="Rhea" id="RHEA:46608"/>
        <dbReference type="Rhea" id="RHEA-COMP:11060"/>
        <dbReference type="Rhea" id="RHEA-COMP:11605"/>
        <dbReference type="ChEBI" id="CHEBI:15378"/>
        <dbReference type="ChEBI" id="CHEBI:30013"/>
        <dbReference type="ChEBI" id="CHEBI:30616"/>
        <dbReference type="ChEBI" id="CHEBI:61977"/>
        <dbReference type="ChEBI" id="CHEBI:456216"/>
        <dbReference type="EC" id="2.7.11.1"/>
    </reaction>
</comment>
<dbReference type="CDD" id="cd00051">
    <property type="entry name" value="EFh"/>
    <property type="match status" value="2"/>
</dbReference>
<feature type="domain" description="EF-hand" evidence="18">
    <location>
        <begin position="340"/>
        <end position="375"/>
    </location>
</feature>
<protein>
    <recommendedName>
        <fullName evidence="3">non-specific serine/threonine protein kinase</fullName>
        <ecNumber evidence="3">2.7.11.1</ecNumber>
    </recommendedName>
</protein>
<dbReference type="GO" id="GO:0004674">
    <property type="term" value="F:protein serine/threonine kinase activity"/>
    <property type="evidence" value="ECO:0007669"/>
    <property type="project" value="UniProtKB-KW"/>
</dbReference>
<evidence type="ECO:0000256" key="11">
    <source>
        <dbReference type="ARBA" id="ARBA00022840"/>
    </source>
</evidence>
<feature type="binding site" evidence="15">
    <location>
        <position position="68"/>
    </location>
    <ligand>
        <name>ATP</name>
        <dbReference type="ChEBI" id="CHEBI:30616"/>
    </ligand>
</feature>
<keyword evidence="20" id="KW-1185">Reference proteome</keyword>